<sequence length="538" mass="61301">MSERLSLDCMRIAVITVLIGCVSLLCSPFICSPVMALTQDDVQRYSDRVKTDIFQTEVEVLRSGSSKANTLLAAAKSKYNSGYSSMQQGNLNQAQSLFDSAMSYSSQAKEAARQRVAVEAALSRMQNTISNLRADQIKYGDTVTAQLLSQTETLLTSATQAFSSENYTGAATYVSNFDTKSSDTASALRENRKVKTRLDKAQRRYQKDLETHHRQRLATEPLSERYLNEALGLVNHATNMVNSGDFSKAMVYLDRAENSMERFEDHHRETMDQIDGMRYRNRRVKGVIESTEDNLRLMNAQRAESMNISARNRYGRIGNNLSEHDYDRAELHMMSAEERARRALARSKSLMGDKREILAVLENTNKFLERVRTALEMSREALLEYQQQGIFDAFSKVREMADNGEYLLDEGKSREALAEFLVAEENARTIFLDLQKIVRLIKAEKEMESTKQAQLLEDLKKEISDVSELMSSAFAAVKRERLQVMKDRYGEAVVEFRKGQKFFETGKFVISMTHVRRAREKLIRVLELDPSSKNGSRR</sequence>
<gene>
    <name evidence="3" type="ORF">CVV64_14040</name>
</gene>
<proteinExistence type="predicted"/>
<keyword evidence="2" id="KW-0472">Membrane</keyword>
<dbReference type="AlphaFoldDB" id="A0A2N1PMG4"/>
<evidence type="ECO:0000313" key="4">
    <source>
        <dbReference type="Proteomes" id="UP000233256"/>
    </source>
</evidence>
<reference evidence="3 4" key="1">
    <citation type="journal article" date="2017" name="ISME J.">
        <title>Potential for microbial H2 and metal transformations associated with novel bacteria and archaea in deep terrestrial subsurface sediments.</title>
        <authorList>
            <person name="Hernsdorf A.W."/>
            <person name="Amano Y."/>
            <person name="Miyakawa K."/>
            <person name="Ise K."/>
            <person name="Suzuki Y."/>
            <person name="Anantharaman K."/>
            <person name="Probst A."/>
            <person name="Burstein D."/>
            <person name="Thomas B.C."/>
            <person name="Banfield J.F."/>
        </authorList>
    </citation>
    <scope>NUCLEOTIDE SEQUENCE [LARGE SCALE GENOMIC DNA]</scope>
    <source>
        <strain evidence="3">HGW-Wallbacteria-1</strain>
    </source>
</reference>
<keyword evidence="2" id="KW-1133">Transmembrane helix</keyword>
<evidence type="ECO:0000313" key="3">
    <source>
        <dbReference type="EMBL" id="PKK89525.1"/>
    </source>
</evidence>
<feature type="transmembrane region" description="Helical" evidence="2">
    <location>
        <begin position="12"/>
        <end position="30"/>
    </location>
</feature>
<keyword evidence="1" id="KW-0175">Coiled coil</keyword>
<accession>A0A2N1PMG4</accession>
<comment type="caution">
    <text evidence="3">The sequence shown here is derived from an EMBL/GenBank/DDBJ whole genome shotgun (WGS) entry which is preliminary data.</text>
</comment>
<feature type="coiled-coil region" evidence="1">
    <location>
        <begin position="326"/>
        <end position="388"/>
    </location>
</feature>
<dbReference type="EMBL" id="PGXC01000016">
    <property type="protein sequence ID" value="PKK89525.1"/>
    <property type="molecule type" value="Genomic_DNA"/>
</dbReference>
<organism evidence="3 4">
    <name type="scientific">Candidatus Wallbacteria bacterium HGW-Wallbacteria-1</name>
    <dbReference type="NCBI Taxonomy" id="2013854"/>
    <lineage>
        <taxon>Bacteria</taxon>
        <taxon>Candidatus Walliibacteriota</taxon>
    </lineage>
</organism>
<feature type="coiled-coil region" evidence="1">
    <location>
        <begin position="108"/>
        <end position="135"/>
    </location>
</feature>
<dbReference type="Proteomes" id="UP000233256">
    <property type="component" value="Unassembled WGS sequence"/>
</dbReference>
<evidence type="ECO:0000256" key="1">
    <source>
        <dbReference type="SAM" id="Coils"/>
    </source>
</evidence>
<protein>
    <submittedName>
        <fullName evidence="3">Uncharacterized protein</fullName>
    </submittedName>
</protein>
<evidence type="ECO:0000256" key="2">
    <source>
        <dbReference type="SAM" id="Phobius"/>
    </source>
</evidence>
<keyword evidence="2" id="KW-0812">Transmembrane</keyword>
<name>A0A2N1PMG4_9BACT</name>